<evidence type="ECO:0000256" key="9">
    <source>
        <dbReference type="ARBA" id="ARBA00023244"/>
    </source>
</evidence>
<dbReference type="AlphaFoldDB" id="A0A2P6VHS9"/>
<dbReference type="SUPFAM" id="SSF51726">
    <property type="entry name" value="UROD/MetE-like"/>
    <property type="match status" value="1"/>
</dbReference>
<evidence type="ECO:0000256" key="1">
    <source>
        <dbReference type="ARBA" id="ARBA00002448"/>
    </source>
</evidence>
<evidence type="ECO:0000259" key="13">
    <source>
        <dbReference type="PROSITE" id="PS00906"/>
    </source>
</evidence>
<dbReference type="PROSITE" id="PS00907">
    <property type="entry name" value="UROD_2"/>
    <property type="match status" value="1"/>
</dbReference>
<dbReference type="EMBL" id="LHPF02000006">
    <property type="protein sequence ID" value="PSC73649.1"/>
    <property type="molecule type" value="Genomic_DNA"/>
</dbReference>
<evidence type="ECO:0000256" key="4">
    <source>
        <dbReference type="ARBA" id="ARBA00009935"/>
    </source>
</evidence>
<comment type="subcellular location">
    <subcellularLocation>
        <location evidence="2">Plastid</location>
        <location evidence="2">Chloroplast</location>
    </subcellularLocation>
</comment>
<dbReference type="PROSITE" id="PS00906">
    <property type="entry name" value="UROD_1"/>
    <property type="match status" value="1"/>
</dbReference>
<name>A0A2P6VHS9_9CHLO</name>
<keyword evidence="8 11" id="KW-0456">Lyase</keyword>
<feature type="domain" description="Uroporphyrinogen decarboxylase (URO-D)" evidence="13">
    <location>
        <begin position="14"/>
        <end position="23"/>
    </location>
</feature>
<feature type="domain" description="Uroporphyrinogen decarboxylase (URO-D)" evidence="14">
    <location>
        <begin position="134"/>
        <end position="150"/>
    </location>
</feature>
<dbReference type="EC" id="4.1.1.37" evidence="6 11"/>
<evidence type="ECO:0000313" key="15">
    <source>
        <dbReference type="EMBL" id="PSC73649.1"/>
    </source>
</evidence>
<dbReference type="NCBIfam" id="TIGR01464">
    <property type="entry name" value="hemE"/>
    <property type="match status" value="1"/>
</dbReference>
<evidence type="ECO:0000256" key="6">
    <source>
        <dbReference type="ARBA" id="ARBA00012288"/>
    </source>
</evidence>
<organism evidence="15 16">
    <name type="scientific">Micractinium conductrix</name>
    <dbReference type="NCBI Taxonomy" id="554055"/>
    <lineage>
        <taxon>Eukaryota</taxon>
        <taxon>Viridiplantae</taxon>
        <taxon>Chlorophyta</taxon>
        <taxon>core chlorophytes</taxon>
        <taxon>Trebouxiophyceae</taxon>
        <taxon>Chlorellales</taxon>
        <taxon>Chlorellaceae</taxon>
        <taxon>Chlorella clade</taxon>
        <taxon>Micractinium</taxon>
    </lineage>
</organism>
<comment type="catalytic activity">
    <reaction evidence="10 11">
        <text>uroporphyrinogen III + 4 H(+) = coproporphyrinogen III + 4 CO2</text>
        <dbReference type="Rhea" id="RHEA:19865"/>
        <dbReference type="ChEBI" id="CHEBI:15378"/>
        <dbReference type="ChEBI" id="CHEBI:16526"/>
        <dbReference type="ChEBI" id="CHEBI:57308"/>
        <dbReference type="ChEBI" id="CHEBI:57309"/>
        <dbReference type="EC" id="4.1.1.37"/>
    </reaction>
</comment>
<keyword evidence="7 11" id="KW-0210">Decarboxylase</keyword>
<keyword evidence="16" id="KW-1185">Reference proteome</keyword>
<comment type="subunit">
    <text evidence="5">Homodimer.</text>
</comment>
<dbReference type="UniPathway" id="UPA00251">
    <property type="reaction ID" value="UER00321"/>
</dbReference>
<dbReference type="PANTHER" id="PTHR21091:SF169">
    <property type="entry name" value="UROPORPHYRINOGEN DECARBOXYLASE"/>
    <property type="match status" value="1"/>
</dbReference>
<evidence type="ECO:0000256" key="8">
    <source>
        <dbReference type="ARBA" id="ARBA00023239"/>
    </source>
</evidence>
<dbReference type="InterPro" id="IPR000257">
    <property type="entry name" value="Uroporphyrinogen_deCOase"/>
</dbReference>
<dbReference type="STRING" id="554055.A0A2P6VHS9"/>
<comment type="function">
    <text evidence="1">Catalyzes the decarboxylation of four acetate groups of uroporphyrinogen-III to yield coproporphyrinogen-III.</text>
</comment>
<evidence type="ECO:0000256" key="7">
    <source>
        <dbReference type="ARBA" id="ARBA00022793"/>
    </source>
</evidence>
<gene>
    <name evidence="15" type="ORF">C2E20_3017</name>
</gene>
<comment type="caution">
    <text evidence="15">The sequence shown here is derived from an EMBL/GenBank/DDBJ whole genome shotgun (WGS) entry which is preliminary data.</text>
</comment>
<dbReference type="Proteomes" id="UP000239649">
    <property type="component" value="Unassembled WGS sequence"/>
</dbReference>
<comment type="pathway">
    <text evidence="3 11">Porphyrin-containing compound metabolism; protoporphyrin-IX biosynthesis; coproporphyrinogen-III from 5-aminolevulinate: step 4/4.</text>
</comment>
<dbReference type="GO" id="GO:0006782">
    <property type="term" value="P:protoporphyrinogen IX biosynthetic process"/>
    <property type="evidence" value="ECO:0007669"/>
    <property type="project" value="UniProtKB-UniPathway"/>
</dbReference>
<dbReference type="GO" id="GO:0009507">
    <property type="term" value="C:chloroplast"/>
    <property type="evidence" value="ECO:0007669"/>
    <property type="project" value="UniProtKB-SubCell"/>
</dbReference>
<accession>A0A2P6VHS9</accession>
<dbReference type="Gene3D" id="3.20.20.210">
    <property type="match status" value="1"/>
</dbReference>
<dbReference type="FunFam" id="3.20.20.210:FF:000006">
    <property type="entry name" value="Uroporphyrinogen decarboxylase"/>
    <property type="match status" value="1"/>
</dbReference>
<comment type="similarity">
    <text evidence="4 12">Belongs to the uroporphyrinogen decarboxylase family.</text>
</comment>
<sequence>MLRALRGEEVERPPVWMMRQAGRYMKVYQELCKKHTTFRERSENVDIAVEVSLQPWRAFQPDGVILFSDILTPITGMNIPFDITAGKGPVIADPIRTMAAVDKVTPLNPDDCVPFVGEALRRLRAEVGNASTVLGFVGAPFTLATYIVEGGMSKNYTQIKKLMFSEPAVLHALLQKLADAVVTYIKYQHDNGAQVVQIFDSWAAQLSPMDYDIWCAPYLKHIIAEAKKQCPDLPIILYISNSGALVERMAACNPDIISLCHTVDMKEGIQRGGTQFAYQGNMDAGVLFGSKEMITQRVRETAKAAKEMGVRHVMNTGHGVMVGTPEENVEHFFRVAKELRYADL</sequence>
<evidence type="ECO:0000256" key="11">
    <source>
        <dbReference type="RuleBase" id="RU000554"/>
    </source>
</evidence>
<reference evidence="15 16" key="1">
    <citation type="journal article" date="2018" name="Plant J.">
        <title>Genome sequences of Chlorella sorokiniana UTEX 1602 and Micractinium conductrix SAG 241.80: implications to maltose excretion by a green alga.</title>
        <authorList>
            <person name="Arriola M.B."/>
            <person name="Velmurugan N."/>
            <person name="Zhang Y."/>
            <person name="Plunkett M.H."/>
            <person name="Hondzo H."/>
            <person name="Barney B.M."/>
        </authorList>
    </citation>
    <scope>NUCLEOTIDE SEQUENCE [LARGE SCALE GENOMIC DNA]</scope>
    <source>
        <strain evidence="15 16">SAG 241.80</strain>
    </source>
</reference>
<dbReference type="InterPro" id="IPR006361">
    <property type="entry name" value="Uroporphyrinogen_deCO2ase_HemE"/>
</dbReference>
<dbReference type="CDD" id="cd00717">
    <property type="entry name" value="URO-D"/>
    <property type="match status" value="1"/>
</dbReference>
<dbReference type="Pfam" id="PF01208">
    <property type="entry name" value="URO-D"/>
    <property type="match status" value="1"/>
</dbReference>
<keyword evidence="9 11" id="KW-0627">Porphyrin biosynthesis</keyword>
<dbReference type="GO" id="GO:0004853">
    <property type="term" value="F:uroporphyrinogen decarboxylase activity"/>
    <property type="evidence" value="ECO:0007669"/>
    <property type="project" value="UniProtKB-EC"/>
</dbReference>
<dbReference type="InterPro" id="IPR038071">
    <property type="entry name" value="UROD/MetE-like_sf"/>
</dbReference>
<evidence type="ECO:0000256" key="3">
    <source>
        <dbReference type="ARBA" id="ARBA00004804"/>
    </source>
</evidence>
<evidence type="ECO:0000256" key="10">
    <source>
        <dbReference type="ARBA" id="ARBA00048033"/>
    </source>
</evidence>
<evidence type="ECO:0000259" key="14">
    <source>
        <dbReference type="PROSITE" id="PS00907"/>
    </source>
</evidence>
<evidence type="ECO:0000256" key="5">
    <source>
        <dbReference type="ARBA" id="ARBA00011738"/>
    </source>
</evidence>
<evidence type="ECO:0000313" key="16">
    <source>
        <dbReference type="Proteomes" id="UP000239649"/>
    </source>
</evidence>
<proteinExistence type="inferred from homology"/>
<dbReference type="PANTHER" id="PTHR21091">
    <property type="entry name" value="METHYLTETRAHYDROFOLATE:HOMOCYSTEINE METHYLTRANSFERASE RELATED"/>
    <property type="match status" value="1"/>
</dbReference>
<evidence type="ECO:0000256" key="2">
    <source>
        <dbReference type="ARBA" id="ARBA00004229"/>
    </source>
</evidence>
<protein>
    <recommendedName>
        <fullName evidence="6 11">Uroporphyrinogen decarboxylase</fullName>
        <ecNumber evidence="6 11">4.1.1.37</ecNumber>
    </recommendedName>
</protein>
<dbReference type="OrthoDB" id="339900at2759"/>
<evidence type="ECO:0000256" key="12">
    <source>
        <dbReference type="RuleBase" id="RU004169"/>
    </source>
</evidence>